<dbReference type="RefSeq" id="WP_126778563.1">
    <property type="nucleotide sequence ID" value="NZ_NGJU01000003.1"/>
</dbReference>
<dbReference type="InterPro" id="IPR025857">
    <property type="entry name" value="MacB_PCD"/>
</dbReference>
<proteinExistence type="predicted"/>
<feature type="coiled-coil region" evidence="7">
    <location>
        <begin position="258"/>
        <end position="306"/>
    </location>
</feature>
<evidence type="ECO:0000313" key="11">
    <source>
        <dbReference type="EMBL" id="RST97294.1"/>
    </source>
</evidence>
<feature type="transmembrane region" description="Helical" evidence="8">
    <location>
        <begin position="614"/>
        <end position="635"/>
    </location>
</feature>
<keyword evidence="6" id="KW-0802">TPR repeat</keyword>
<keyword evidence="5 8" id="KW-0472">Membrane</keyword>
<dbReference type="EMBL" id="NGJU01000003">
    <property type="protein sequence ID" value="RST97294.1"/>
    <property type="molecule type" value="Genomic_DNA"/>
</dbReference>
<comment type="caution">
    <text evidence="11">The sequence shown here is derived from an EMBL/GenBank/DDBJ whole genome shotgun (WGS) entry which is preliminary data.</text>
</comment>
<feature type="domain" description="MacB-like periplasmic core" evidence="10">
    <location>
        <begin position="21"/>
        <end position="210"/>
    </location>
</feature>
<sequence>MKKKALLKSVYREIFESKARFLSILGIILLGVCFYAGIKATGPNMNNTASRYFQEQQLMDSRLISTMGLTKEDLALLETDPNIEKVQATYSKDVNMSNINRVIKFYGYDLQAKDQLNQYRVIEGRLPEKNNEIALDNLAAIFKDYKIGDTFKIEADKKVLADFKLKEYTVVGFVNSPMFIENMSRGTTTVGKGSIDYFAVLPVENFQLDYYSEVFLTYNNTRKLLAYTPEYEKAMEANTKELKNLFQERPQKRLAEIKKEAEKPLNEAREKLKEGEAELAKAKKELAKGREDLAKGERELANARALYLEKIAAGENELWLNSQKLAEGKQTLEVESGKLASGRQKLDQSKVLLDQGAAELETRGIDPNTNVAELQGQQSELIELTKLAQNLATDITQTVAAIEVGERIPEKTLNSWLASLSNYSEELADLGDVEGALALVGSTPMTEEIKSLVAQAASRLPEATTEINQQLAQLEELIKALSTYQAGLQEYQAGENQYQAGLAQLASAKTELANGQVALDQGYRDLEQGRSDGQAQLAQGENELAEAGRKLRDGEKKLKESAEKLKDGQKELADKEAELAKIEKPTYYFFDREDTLGYAEYHENSNRLSSIATVFPVFFFMIAALVSLTTMTRMVDEKRGEIGTLKALGYSNGEIALKYIVYATAASLIGAGLGLIIGFNVFPKVIIDAYGSLYNIPQGQVIYYLSYSLQSLIVALMCTLISAMVVLRFDLFSTPAILMRPKAPKAGQRIFLERLTFIWKRLNFNQKVTFRNLLRYKQRMFMTVFGIAGCMALIITGFGLRDSISDVVDIQFSKLWHYQGIVTYQEETTKEAEQVFEKAVEELPALSNRLVIAQQSMEIRQKGKTTQTVTVDTPEDVSMISKFVLFNNRKTGEVYQLDDQGVLINEKLAKMFDLKKGDTFELTTSDNQKYLVKIANIIENYAMHFVYMTPTYYESVFNKLPDFNSELLLFDGEVTEKQEDQISERLMALDKVVNVSFLTTTSNAMDDTIDSLNIVVWVLIISAASLAFIVLYNLTNINISERIRELSTIKVLGFYNNEVTMYVYRENNILTILGIVVGCFVGKLLHTFVLSTAEVDMLMFSPTIHKMSYVYSALLTLFFSFVVMLVMHRKLRKVDMIEALKSTE</sequence>
<feature type="repeat" description="TPR" evidence="6">
    <location>
        <begin position="813"/>
        <end position="846"/>
    </location>
</feature>
<feature type="transmembrane region" description="Helical" evidence="8">
    <location>
        <begin position="1014"/>
        <end position="1034"/>
    </location>
</feature>
<keyword evidence="4 8" id="KW-1133">Transmembrane helix</keyword>
<dbReference type="GeneID" id="98567389"/>
<dbReference type="Proteomes" id="UP000287239">
    <property type="component" value="Unassembled WGS sequence"/>
</dbReference>
<evidence type="ECO:0000256" key="8">
    <source>
        <dbReference type="SAM" id="Phobius"/>
    </source>
</evidence>
<organism evidence="11 12">
    <name type="scientific">Vagococcus salmoninarum</name>
    <dbReference type="NCBI Taxonomy" id="2739"/>
    <lineage>
        <taxon>Bacteria</taxon>
        <taxon>Bacillati</taxon>
        <taxon>Bacillota</taxon>
        <taxon>Bacilli</taxon>
        <taxon>Lactobacillales</taxon>
        <taxon>Enterococcaceae</taxon>
        <taxon>Vagococcus</taxon>
    </lineage>
</organism>
<dbReference type="GO" id="GO:0005886">
    <property type="term" value="C:plasma membrane"/>
    <property type="evidence" value="ECO:0007669"/>
    <property type="project" value="UniProtKB-SubCell"/>
</dbReference>
<feature type="transmembrane region" description="Helical" evidence="8">
    <location>
        <begin position="702"/>
        <end position="727"/>
    </location>
</feature>
<evidence type="ECO:0000256" key="3">
    <source>
        <dbReference type="ARBA" id="ARBA00022692"/>
    </source>
</evidence>
<reference evidence="11 12" key="1">
    <citation type="submission" date="2017-05" db="EMBL/GenBank/DDBJ databases">
        <title>Vagococcus spp. assemblies.</title>
        <authorList>
            <person name="Gulvik C.A."/>
        </authorList>
    </citation>
    <scope>NUCLEOTIDE SEQUENCE [LARGE SCALE GENOMIC DNA]</scope>
    <source>
        <strain evidence="11 12">NCFB 2777</strain>
    </source>
</reference>
<evidence type="ECO:0000256" key="7">
    <source>
        <dbReference type="SAM" id="Coils"/>
    </source>
</evidence>
<comment type="subcellular location">
    <subcellularLocation>
        <location evidence="1">Cell membrane</location>
        <topology evidence="1">Multi-pass membrane protein</topology>
    </subcellularLocation>
</comment>
<accession>A0A429ZU91</accession>
<evidence type="ECO:0000256" key="4">
    <source>
        <dbReference type="ARBA" id="ARBA00022989"/>
    </source>
</evidence>
<dbReference type="PANTHER" id="PTHR30287:SF1">
    <property type="entry name" value="INNER MEMBRANE PROTEIN"/>
    <property type="match status" value="1"/>
</dbReference>
<dbReference type="AlphaFoldDB" id="A0A429ZU91"/>
<feature type="transmembrane region" description="Helical" evidence="8">
    <location>
        <begin position="1069"/>
        <end position="1089"/>
    </location>
</feature>
<evidence type="ECO:0000256" key="6">
    <source>
        <dbReference type="PROSITE-ProRule" id="PRU00339"/>
    </source>
</evidence>
<name>A0A429ZU91_9ENTE</name>
<keyword evidence="2" id="KW-1003">Cell membrane</keyword>
<evidence type="ECO:0000256" key="5">
    <source>
        <dbReference type="ARBA" id="ARBA00023136"/>
    </source>
</evidence>
<dbReference type="InterPro" id="IPR003838">
    <property type="entry name" value="ABC3_permease_C"/>
</dbReference>
<dbReference type="Pfam" id="PF12704">
    <property type="entry name" value="MacB_PCD"/>
    <property type="match status" value="1"/>
</dbReference>
<feature type="transmembrane region" description="Helical" evidence="8">
    <location>
        <begin position="21"/>
        <end position="38"/>
    </location>
</feature>
<feature type="transmembrane region" description="Helical" evidence="8">
    <location>
        <begin position="656"/>
        <end position="682"/>
    </location>
</feature>
<evidence type="ECO:0000256" key="1">
    <source>
        <dbReference type="ARBA" id="ARBA00004651"/>
    </source>
</evidence>
<feature type="domain" description="ABC3 transporter permease C-terminal" evidence="9">
    <location>
        <begin position="614"/>
        <end position="728"/>
    </location>
</feature>
<dbReference type="InterPro" id="IPR019734">
    <property type="entry name" value="TPR_rpt"/>
</dbReference>
<feature type="transmembrane region" description="Helical" evidence="8">
    <location>
        <begin position="1109"/>
        <end position="1127"/>
    </location>
</feature>
<gene>
    <name evidence="11" type="ORF">CBF35_03335</name>
</gene>
<feature type="domain" description="ABC3 transporter permease C-terminal" evidence="9">
    <location>
        <begin position="1018"/>
        <end position="1134"/>
    </location>
</feature>
<evidence type="ECO:0000259" key="10">
    <source>
        <dbReference type="Pfam" id="PF12704"/>
    </source>
</evidence>
<dbReference type="PROSITE" id="PS50005">
    <property type="entry name" value="TPR"/>
    <property type="match status" value="1"/>
</dbReference>
<keyword evidence="3 8" id="KW-0812">Transmembrane</keyword>
<dbReference type="InterPro" id="IPR038766">
    <property type="entry name" value="Membrane_comp_ABC_pdt"/>
</dbReference>
<feature type="transmembrane region" description="Helical" evidence="8">
    <location>
        <begin position="780"/>
        <end position="800"/>
    </location>
</feature>
<feature type="coiled-coil region" evidence="7">
    <location>
        <begin position="537"/>
        <end position="578"/>
    </location>
</feature>
<evidence type="ECO:0000313" key="12">
    <source>
        <dbReference type="Proteomes" id="UP000287239"/>
    </source>
</evidence>
<dbReference type="PANTHER" id="PTHR30287">
    <property type="entry name" value="MEMBRANE COMPONENT OF PREDICTED ABC SUPERFAMILY METABOLITE UPTAKE TRANSPORTER"/>
    <property type="match status" value="1"/>
</dbReference>
<evidence type="ECO:0000256" key="2">
    <source>
        <dbReference type="ARBA" id="ARBA00022475"/>
    </source>
</evidence>
<keyword evidence="7" id="KW-0175">Coiled coil</keyword>
<dbReference type="Pfam" id="PF02687">
    <property type="entry name" value="FtsX"/>
    <property type="match status" value="2"/>
</dbReference>
<evidence type="ECO:0000259" key="9">
    <source>
        <dbReference type="Pfam" id="PF02687"/>
    </source>
</evidence>
<keyword evidence="12" id="KW-1185">Reference proteome</keyword>
<protein>
    <submittedName>
        <fullName evidence="11">Uncharacterized protein</fullName>
    </submittedName>
</protein>
<dbReference type="OrthoDB" id="5137249at2"/>